<protein>
    <submittedName>
        <fullName evidence="2">Uncharacterized protein</fullName>
    </submittedName>
</protein>
<feature type="region of interest" description="Disordered" evidence="1">
    <location>
        <begin position="1"/>
        <end position="23"/>
    </location>
</feature>
<evidence type="ECO:0000313" key="2">
    <source>
        <dbReference type="EMBL" id="XDV69444.1"/>
    </source>
</evidence>
<reference evidence="2" key="1">
    <citation type="submission" date="2024-08" db="EMBL/GenBank/DDBJ databases">
        <authorList>
            <person name="Yu S.T."/>
        </authorList>
    </citation>
    <scope>NUCLEOTIDE SEQUENCE</scope>
    <source>
        <strain evidence="2">R33</strain>
        <plasmid evidence="2">unnamed1</plasmid>
    </source>
</reference>
<gene>
    <name evidence="2" type="ORF">AB5J51_41745</name>
</gene>
<accession>A0AB39YJ58</accession>
<dbReference type="EMBL" id="CP165728">
    <property type="protein sequence ID" value="XDV69444.1"/>
    <property type="molecule type" value="Genomic_DNA"/>
</dbReference>
<name>A0AB39YJ58_9ACTN</name>
<proteinExistence type="predicted"/>
<keyword evidence="2" id="KW-0614">Plasmid</keyword>
<geneLocation type="plasmid" evidence="2">
    <name>unnamed1</name>
</geneLocation>
<organism evidence="2">
    <name type="scientific">Streptomyces sp. R33</name>
    <dbReference type="NCBI Taxonomy" id="3238629"/>
    <lineage>
        <taxon>Bacteria</taxon>
        <taxon>Bacillati</taxon>
        <taxon>Actinomycetota</taxon>
        <taxon>Actinomycetes</taxon>
        <taxon>Kitasatosporales</taxon>
        <taxon>Streptomycetaceae</taxon>
        <taxon>Streptomyces</taxon>
    </lineage>
</organism>
<feature type="compositionally biased region" description="Basic residues" evidence="1">
    <location>
        <begin position="53"/>
        <end position="68"/>
    </location>
</feature>
<evidence type="ECO:0000256" key="1">
    <source>
        <dbReference type="SAM" id="MobiDB-lite"/>
    </source>
</evidence>
<feature type="region of interest" description="Disordered" evidence="1">
    <location>
        <begin position="49"/>
        <end position="68"/>
    </location>
</feature>
<sequence length="68" mass="7310">MLEGQESARKAGRHGGRPSITDGDMATLAKFLHTQGVPVPDIVQRLTIPKGKNAGKRPSVRTVHRLLG</sequence>
<dbReference type="AlphaFoldDB" id="A0AB39YJ58"/>
<dbReference type="RefSeq" id="WP_369780617.1">
    <property type="nucleotide sequence ID" value="NZ_CP165728.1"/>
</dbReference>